<sequence>MALKAKSKKSMSIAAFGLTTEREEEYHLVRIGLQTEEGSITLRFLALPLSVVPASIDISKCYYEHLSNLDFAVPDEGEQQILIDLDYYWSVVSGEVIRASSGPSASYTKL</sequence>
<reference evidence="1" key="1">
    <citation type="submission" date="2017-05" db="UniProtKB">
        <authorList>
            <consortium name="EnsemblMetazoa"/>
        </authorList>
    </citation>
    <scope>IDENTIFICATION</scope>
</reference>
<accession>A0A1X7VEW9</accession>
<dbReference type="AlphaFoldDB" id="A0A1X7VEW9"/>
<proteinExistence type="predicted"/>
<evidence type="ECO:0000313" key="1">
    <source>
        <dbReference type="EnsemblMetazoa" id="Aqu2.1.38067_001"/>
    </source>
</evidence>
<dbReference type="EnsemblMetazoa" id="Aqu2.1.38067_001">
    <property type="protein sequence ID" value="Aqu2.1.38067_001"/>
    <property type="gene ID" value="Aqu2.1.38067"/>
</dbReference>
<dbReference type="InParanoid" id="A0A1X7VEW9"/>
<name>A0A1X7VEW9_AMPQE</name>
<organism evidence="1">
    <name type="scientific">Amphimedon queenslandica</name>
    <name type="common">Sponge</name>
    <dbReference type="NCBI Taxonomy" id="400682"/>
    <lineage>
        <taxon>Eukaryota</taxon>
        <taxon>Metazoa</taxon>
        <taxon>Porifera</taxon>
        <taxon>Demospongiae</taxon>
        <taxon>Heteroscleromorpha</taxon>
        <taxon>Haplosclerida</taxon>
        <taxon>Niphatidae</taxon>
        <taxon>Amphimedon</taxon>
    </lineage>
</organism>
<protein>
    <submittedName>
        <fullName evidence="1">Uncharacterized protein</fullName>
    </submittedName>
</protein>